<evidence type="ECO:0000256" key="3">
    <source>
        <dbReference type="PROSITE-ProRule" id="PRU00023"/>
    </source>
</evidence>
<dbReference type="PANTHER" id="PTHR24161">
    <property type="entry name" value="ANK_REP_REGION DOMAIN-CONTAINING PROTEIN-RELATED"/>
    <property type="match status" value="1"/>
</dbReference>
<keyword evidence="2 3" id="KW-0040">ANK repeat</keyword>
<dbReference type="InterPro" id="IPR002110">
    <property type="entry name" value="Ankyrin_rpt"/>
</dbReference>
<feature type="repeat" description="ANK" evidence="3">
    <location>
        <begin position="21"/>
        <end position="53"/>
    </location>
</feature>
<dbReference type="PROSITE" id="PS50297">
    <property type="entry name" value="ANK_REP_REGION"/>
    <property type="match status" value="5"/>
</dbReference>
<dbReference type="Proteomes" id="UP000261540">
    <property type="component" value="Unplaced"/>
</dbReference>
<dbReference type="Pfam" id="PF12796">
    <property type="entry name" value="Ank_2"/>
    <property type="match status" value="2"/>
</dbReference>
<evidence type="ECO:0000256" key="1">
    <source>
        <dbReference type="ARBA" id="ARBA00022737"/>
    </source>
</evidence>
<dbReference type="PANTHER" id="PTHR24161:SF85">
    <property type="entry name" value="PALMITOYLTRANSFERASE HIP14"/>
    <property type="match status" value="1"/>
</dbReference>
<sequence length="676" mass="74852">MVMQSGMGANRLPLFFLCPQYGRSPLHLASHKGHTEVVRILLQAGCDPDIEDDGGQTALHRAAVVGNTVIIKALIQDGCSLDRQDKDGNAALHEASWHGFSESVKLLVRGGANVHAKNRGGNTALHLACQNGRAKTFQVLLLGGARPDVKNNIGDMCLHVAVRYNHVAVVKDLLGAFMSVDEQNQVGDTALHIAASLNHRKVARLLLQAGAGTAVKNAAGQTALDQAREHNSPDVAVLLVKVTQVPSVKKQKDKLKAEGRAKSVMFAKTATRKESGSRASNTCCGRFIKGAKKQPMQNTVPHQAGRTKEGKQKERPFLLDPSSKMKNRPEKYVHRMSKLTPPPPPPQPPHSVRAYQLYTLYRSEDGQIMQAPMQGCCCEPLISKLENQLEATKELMKSEIHTIQEQMNSKLREIDHRNQLQIKVLDKRNQKQVALEGTECRRWIDQRSALELLGEESRQAAMVKEMKRWCQLKIQDIEACLSRNQQSQPPCGGVTPGAEAGCPAVLPDVPGGAQMAASANGQNQETAISMNKRLPQTPQIVRPKKQSLHQGQKDPVLYRPGVGHRREGQVCRGRHREQNSRKIRGDFGGQNGGEAEGCAPPLHEHEGMHREEEMQSFFKAVSAQMDRWCERKAQETRRQVEERVQQDRATLLRRISTLEGEIELLRTRACRGTLLT</sequence>
<keyword evidence="1" id="KW-0677">Repeat</keyword>
<feature type="region of interest" description="Disordered" evidence="4">
    <location>
        <begin position="292"/>
        <end position="325"/>
    </location>
</feature>
<name>A0A3B3T8Z7_9TELE</name>
<keyword evidence="6" id="KW-1185">Reference proteome</keyword>
<evidence type="ECO:0000256" key="2">
    <source>
        <dbReference type="ARBA" id="ARBA00023043"/>
    </source>
</evidence>
<dbReference type="InterPro" id="IPR036770">
    <property type="entry name" value="Ankyrin_rpt-contain_sf"/>
</dbReference>
<dbReference type="GeneTree" id="ENSGT00940000155887"/>
<dbReference type="PROSITE" id="PS50088">
    <property type="entry name" value="ANK_REPEAT"/>
    <property type="match status" value="5"/>
</dbReference>
<reference evidence="5" key="1">
    <citation type="submission" date="2025-08" db="UniProtKB">
        <authorList>
            <consortium name="Ensembl"/>
        </authorList>
    </citation>
    <scope>IDENTIFICATION</scope>
</reference>
<feature type="repeat" description="ANK" evidence="3">
    <location>
        <begin position="120"/>
        <end position="152"/>
    </location>
</feature>
<dbReference type="Pfam" id="PF00023">
    <property type="entry name" value="Ank"/>
    <property type="match status" value="1"/>
</dbReference>
<proteinExistence type="predicted"/>
<dbReference type="SMART" id="SM00248">
    <property type="entry name" value="ANK"/>
    <property type="match status" value="7"/>
</dbReference>
<dbReference type="SUPFAM" id="SSF48403">
    <property type="entry name" value="Ankyrin repeat"/>
    <property type="match status" value="1"/>
</dbReference>
<dbReference type="Ensembl" id="ENSPKIT00000020134.1">
    <property type="protein sequence ID" value="ENSPKIP00000039135.1"/>
    <property type="gene ID" value="ENSPKIG00000016616.1"/>
</dbReference>
<reference evidence="5" key="2">
    <citation type="submission" date="2025-09" db="UniProtKB">
        <authorList>
            <consortium name="Ensembl"/>
        </authorList>
    </citation>
    <scope>IDENTIFICATION</scope>
</reference>
<accession>A0A3B3T8Z7</accession>
<feature type="compositionally biased region" description="Basic and acidic residues" evidence="4">
    <location>
        <begin position="306"/>
        <end position="317"/>
    </location>
</feature>
<evidence type="ECO:0000256" key="4">
    <source>
        <dbReference type="SAM" id="MobiDB-lite"/>
    </source>
</evidence>
<dbReference type="AlphaFoldDB" id="A0A3B3T8Z7"/>
<organism evidence="5 6">
    <name type="scientific">Paramormyrops kingsleyae</name>
    <dbReference type="NCBI Taxonomy" id="1676925"/>
    <lineage>
        <taxon>Eukaryota</taxon>
        <taxon>Metazoa</taxon>
        <taxon>Chordata</taxon>
        <taxon>Craniata</taxon>
        <taxon>Vertebrata</taxon>
        <taxon>Euteleostomi</taxon>
        <taxon>Actinopterygii</taxon>
        <taxon>Neopterygii</taxon>
        <taxon>Teleostei</taxon>
        <taxon>Osteoglossocephala</taxon>
        <taxon>Osteoglossomorpha</taxon>
        <taxon>Osteoglossiformes</taxon>
        <taxon>Mormyridae</taxon>
        <taxon>Paramormyrops</taxon>
    </lineage>
</organism>
<dbReference type="Gene3D" id="1.25.40.20">
    <property type="entry name" value="Ankyrin repeat-containing domain"/>
    <property type="match status" value="2"/>
</dbReference>
<dbReference type="STRING" id="1676925.ENSPKIP00000039135"/>
<evidence type="ECO:0000313" key="5">
    <source>
        <dbReference type="Ensembl" id="ENSPKIP00000039135.1"/>
    </source>
</evidence>
<feature type="region of interest" description="Disordered" evidence="4">
    <location>
        <begin position="542"/>
        <end position="577"/>
    </location>
</feature>
<dbReference type="PRINTS" id="PR01415">
    <property type="entry name" value="ANKYRIN"/>
</dbReference>
<feature type="repeat" description="ANK" evidence="3">
    <location>
        <begin position="87"/>
        <end position="119"/>
    </location>
</feature>
<feature type="repeat" description="ANK" evidence="3">
    <location>
        <begin position="54"/>
        <end position="86"/>
    </location>
</feature>
<evidence type="ECO:0000313" key="6">
    <source>
        <dbReference type="Proteomes" id="UP000261540"/>
    </source>
</evidence>
<protein>
    <submittedName>
        <fullName evidence="5">Ankyrin repeat domain 6</fullName>
    </submittedName>
</protein>
<feature type="repeat" description="ANK" evidence="3">
    <location>
        <begin position="186"/>
        <end position="218"/>
    </location>
</feature>